<dbReference type="GO" id="GO:0016491">
    <property type="term" value="F:oxidoreductase activity"/>
    <property type="evidence" value="ECO:0007669"/>
    <property type="project" value="InterPro"/>
</dbReference>
<dbReference type="EMBL" id="PDUD01000036">
    <property type="protein sequence ID" value="PHN02872.1"/>
    <property type="molecule type" value="Genomic_DNA"/>
</dbReference>
<name>A0A2D0N2V3_FLAN2</name>
<feature type="chain" id="PRO_5012022525" evidence="1">
    <location>
        <begin position="21"/>
        <end position="442"/>
    </location>
</feature>
<dbReference type="SUPFAM" id="SSF52833">
    <property type="entry name" value="Thioredoxin-like"/>
    <property type="match status" value="1"/>
</dbReference>
<dbReference type="PANTHER" id="PTHR42852:SF17">
    <property type="entry name" value="THIOREDOXIN-LIKE PROTEIN HI_1115"/>
    <property type="match status" value="1"/>
</dbReference>
<reference evidence="3 4" key="1">
    <citation type="submission" date="2017-10" db="EMBL/GenBank/DDBJ databases">
        <title>The draft genome sequence of Lewinella nigricans NBRC 102662.</title>
        <authorList>
            <person name="Wang K."/>
        </authorList>
    </citation>
    <scope>NUCLEOTIDE SEQUENCE [LARGE SCALE GENOMIC DNA]</scope>
    <source>
        <strain evidence="3 4">NBRC 102662</strain>
    </source>
</reference>
<feature type="signal peptide" evidence="1">
    <location>
        <begin position="1"/>
        <end position="20"/>
    </location>
</feature>
<evidence type="ECO:0000313" key="3">
    <source>
        <dbReference type="EMBL" id="PHN02872.1"/>
    </source>
</evidence>
<dbReference type="AlphaFoldDB" id="A0A2D0N2V3"/>
<keyword evidence="4" id="KW-1185">Reference proteome</keyword>
<dbReference type="InterPro" id="IPR013766">
    <property type="entry name" value="Thioredoxin_domain"/>
</dbReference>
<dbReference type="OrthoDB" id="616241at2"/>
<organism evidence="3 4">
    <name type="scientific">Flavilitoribacter nigricans (strain ATCC 23147 / DSM 23189 / NBRC 102662 / NCIMB 1420 / SS-2)</name>
    <name type="common">Lewinella nigricans</name>
    <dbReference type="NCBI Taxonomy" id="1122177"/>
    <lineage>
        <taxon>Bacteria</taxon>
        <taxon>Pseudomonadati</taxon>
        <taxon>Bacteroidota</taxon>
        <taxon>Saprospiria</taxon>
        <taxon>Saprospirales</taxon>
        <taxon>Lewinellaceae</taxon>
        <taxon>Flavilitoribacter</taxon>
    </lineage>
</organism>
<dbReference type="InterPro" id="IPR013740">
    <property type="entry name" value="Redoxin"/>
</dbReference>
<dbReference type="PROSITE" id="PS51257">
    <property type="entry name" value="PROKAR_LIPOPROTEIN"/>
    <property type="match status" value="1"/>
</dbReference>
<dbReference type="InterPro" id="IPR036249">
    <property type="entry name" value="Thioredoxin-like_sf"/>
</dbReference>
<feature type="domain" description="Thioredoxin" evidence="2">
    <location>
        <begin position="278"/>
        <end position="437"/>
    </location>
</feature>
<evidence type="ECO:0000259" key="2">
    <source>
        <dbReference type="PROSITE" id="PS51352"/>
    </source>
</evidence>
<dbReference type="PROSITE" id="PS51352">
    <property type="entry name" value="THIOREDOXIN_2"/>
    <property type="match status" value="1"/>
</dbReference>
<protein>
    <submittedName>
        <fullName evidence="3">Alkyl hydroperoxide reductase</fullName>
    </submittedName>
</protein>
<comment type="caution">
    <text evidence="3">The sequence shown here is derived from an EMBL/GenBank/DDBJ whole genome shotgun (WGS) entry which is preliminary data.</text>
</comment>
<evidence type="ECO:0000313" key="4">
    <source>
        <dbReference type="Proteomes" id="UP000223913"/>
    </source>
</evidence>
<accession>A0A2D0N2V3</accession>
<dbReference type="PANTHER" id="PTHR42852">
    <property type="entry name" value="THIOL:DISULFIDE INTERCHANGE PROTEIN DSBE"/>
    <property type="match status" value="1"/>
</dbReference>
<dbReference type="InterPro" id="IPR050553">
    <property type="entry name" value="Thioredoxin_ResA/DsbE_sf"/>
</dbReference>
<evidence type="ECO:0000256" key="1">
    <source>
        <dbReference type="SAM" id="SignalP"/>
    </source>
</evidence>
<dbReference type="Gene3D" id="3.40.30.10">
    <property type="entry name" value="Glutaredoxin"/>
    <property type="match status" value="1"/>
</dbReference>
<dbReference type="Proteomes" id="UP000223913">
    <property type="component" value="Unassembled WGS sequence"/>
</dbReference>
<dbReference type="CDD" id="cd02966">
    <property type="entry name" value="TlpA_like_family"/>
    <property type="match status" value="1"/>
</dbReference>
<proteinExistence type="predicted"/>
<gene>
    <name evidence="3" type="ORF">CRP01_30305</name>
</gene>
<dbReference type="RefSeq" id="WP_099153812.1">
    <property type="nucleotide sequence ID" value="NZ_PDUD01000036.1"/>
</dbReference>
<keyword evidence="1" id="KW-0732">Signal</keyword>
<dbReference type="Pfam" id="PF08534">
    <property type="entry name" value="Redoxin"/>
    <property type="match status" value="1"/>
</dbReference>
<sequence length="442" mass="51039">MLVKYRLVFAFILFSLSSCFVIENTFTGLPPGKWRAVLKLEPKQITPNPKGQPLPEKLNLKFEEVTAGELPFNFEVIYENETDFYIEIRNGEERIRLDDIVMGRDPRTAKDTILIDIPIFDSYFKGIYEENLIEGTWVVRNREEYIIPFVARFGQDHRFTTLRKDPVMDLSGKWKTFFEVDTDNPLPAIGEFQQDGNHLLGTFRTETGDYRFLEGTVQADKLYLSCFDGSHAFLFEGKIQPDSTIIGIFRSGKHYKTIWEAQLDPTFTLADPDSLTSMKEGEQSISFSFPDAEGNIISLSDKRFENKPKIIQLMGTWCPNCWDETKFLIDYIQEYSPEGIEFLALAFEKYRDKDRALRAIDTYQKRMNLPYPILWAGFHEKAEALEALPMLRNIDAFPTLIFLDRNNQVVKIHSGFNGPATSKYDEFVSDFNKTVQSLAIAQ</sequence>